<organism evidence="1 2">
    <name type="scientific">Rubripirellula tenax</name>
    <dbReference type="NCBI Taxonomy" id="2528015"/>
    <lineage>
        <taxon>Bacteria</taxon>
        <taxon>Pseudomonadati</taxon>
        <taxon>Planctomycetota</taxon>
        <taxon>Planctomycetia</taxon>
        <taxon>Pirellulales</taxon>
        <taxon>Pirellulaceae</taxon>
        <taxon>Rubripirellula</taxon>
    </lineage>
</organism>
<dbReference type="AlphaFoldDB" id="A0A5C6ESX1"/>
<accession>A0A5C6ESX1</accession>
<evidence type="ECO:0000313" key="1">
    <source>
        <dbReference type="EMBL" id="TWU50686.1"/>
    </source>
</evidence>
<comment type="caution">
    <text evidence="1">The sequence shown here is derived from an EMBL/GenBank/DDBJ whole genome shotgun (WGS) entry which is preliminary data.</text>
</comment>
<protein>
    <submittedName>
        <fullName evidence="1">Uncharacterized protein</fullName>
    </submittedName>
</protein>
<proteinExistence type="predicted"/>
<dbReference type="Proteomes" id="UP000318288">
    <property type="component" value="Unassembled WGS sequence"/>
</dbReference>
<evidence type="ECO:0000313" key="2">
    <source>
        <dbReference type="Proteomes" id="UP000318288"/>
    </source>
</evidence>
<dbReference type="EMBL" id="SJPW01000005">
    <property type="protein sequence ID" value="TWU50686.1"/>
    <property type="molecule type" value="Genomic_DNA"/>
</dbReference>
<sequence length="142" mass="16076">MTAQAPDKLRNDHPRIDLRGLRLFGLLRQTPIAAHPFDVAELTDTFDYPTPPTAPAIRRLTSLGRGYIAHHILNADGTLTVTHFEIPDSTTSSRVIVERVDEPVTGDFWLVMRSGFFDDKTTYIPFRTGKLVENQSKWVIFP</sequence>
<name>A0A5C6ESX1_9BACT</name>
<keyword evidence="2" id="KW-1185">Reference proteome</keyword>
<reference evidence="1 2" key="1">
    <citation type="submission" date="2019-02" db="EMBL/GenBank/DDBJ databases">
        <title>Deep-cultivation of Planctomycetes and their phenomic and genomic characterization uncovers novel biology.</title>
        <authorList>
            <person name="Wiegand S."/>
            <person name="Jogler M."/>
            <person name="Boedeker C."/>
            <person name="Pinto D."/>
            <person name="Vollmers J."/>
            <person name="Rivas-Marin E."/>
            <person name="Kohn T."/>
            <person name="Peeters S.H."/>
            <person name="Heuer A."/>
            <person name="Rast P."/>
            <person name="Oberbeckmann S."/>
            <person name="Bunk B."/>
            <person name="Jeske O."/>
            <person name="Meyerdierks A."/>
            <person name="Storesund J.E."/>
            <person name="Kallscheuer N."/>
            <person name="Luecker S."/>
            <person name="Lage O.M."/>
            <person name="Pohl T."/>
            <person name="Merkel B.J."/>
            <person name="Hornburger P."/>
            <person name="Mueller R.-W."/>
            <person name="Bruemmer F."/>
            <person name="Labrenz M."/>
            <person name="Spormann A.M."/>
            <person name="Op Den Camp H."/>
            <person name="Overmann J."/>
            <person name="Amann R."/>
            <person name="Jetten M.S.M."/>
            <person name="Mascher T."/>
            <person name="Medema M.H."/>
            <person name="Devos D.P."/>
            <person name="Kaster A.-K."/>
            <person name="Ovreas L."/>
            <person name="Rohde M."/>
            <person name="Galperin M.Y."/>
            <person name="Jogler C."/>
        </authorList>
    </citation>
    <scope>NUCLEOTIDE SEQUENCE [LARGE SCALE GENOMIC DNA]</scope>
    <source>
        <strain evidence="1 2">Poly51</strain>
    </source>
</reference>
<gene>
    <name evidence="1" type="ORF">Poly51_39790</name>
</gene>